<feature type="signal peptide" evidence="1">
    <location>
        <begin position="1"/>
        <end position="28"/>
    </location>
</feature>
<sequence length="135" mass="14782">MKKKVLKLYSFLLCLTGAFVLNTSAAHADSYFETEDGAWDGSITISVDFYDVVVGIRDLSSIPSGYRVSGEDIVVRLCNSSTGNCTAYKNVTANSAGYYDAIFTSMKPGTYRLDVKDTLSYYRVKGYSSLNTLGD</sequence>
<name>A0ABW2RR34_9BACL</name>
<keyword evidence="1" id="KW-0732">Signal</keyword>
<keyword evidence="3" id="KW-1185">Reference proteome</keyword>
<evidence type="ECO:0000313" key="2">
    <source>
        <dbReference type="EMBL" id="MFC7443430.1"/>
    </source>
</evidence>
<dbReference type="RefSeq" id="WP_379867762.1">
    <property type="nucleotide sequence ID" value="NZ_JBHTBW010000087.1"/>
</dbReference>
<comment type="caution">
    <text evidence="2">The sequence shown here is derived from an EMBL/GenBank/DDBJ whole genome shotgun (WGS) entry which is preliminary data.</text>
</comment>
<feature type="chain" id="PRO_5047304799" evidence="1">
    <location>
        <begin position="29"/>
        <end position="135"/>
    </location>
</feature>
<gene>
    <name evidence="2" type="ORF">ACFQNG_20440</name>
</gene>
<evidence type="ECO:0000256" key="1">
    <source>
        <dbReference type="SAM" id="SignalP"/>
    </source>
</evidence>
<organism evidence="2 3">
    <name type="scientific">Laceyella putida</name>
    <dbReference type="NCBI Taxonomy" id="110101"/>
    <lineage>
        <taxon>Bacteria</taxon>
        <taxon>Bacillati</taxon>
        <taxon>Bacillota</taxon>
        <taxon>Bacilli</taxon>
        <taxon>Bacillales</taxon>
        <taxon>Thermoactinomycetaceae</taxon>
        <taxon>Laceyella</taxon>
    </lineage>
</organism>
<proteinExistence type="predicted"/>
<accession>A0ABW2RR34</accession>
<evidence type="ECO:0000313" key="3">
    <source>
        <dbReference type="Proteomes" id="UP001596500"/>
    </source>
</evidence>
<dbReference type="Proteomes" id="UP001596500">
    <property type="component" value="Unassembled WGS sequence"/>
</dbReference>
<reference evidence="3" key="1">
    <citation type="journal article" date="2019" name="Int. J. Syst. Evol. Microbiol.">
        <title>The Global Catalogue of Microorganisms (GCM) 10K type strain sequencing project: providing services to taxonomists for standard genome sequencing and annotation.</title>
        <authorList>
            <consortium name="The Broad Institute Genomics Platform"/>
            <consortium name="The Broad Institute Genome Sequencing Center for Infectious Disease"/>
            <person name="Wu L."/>
            <person name="Ma J."/>
        </authorList>
    </citation>
    <scope>NUCLEOTIDE SEQUENCE [LARGE SCALE GENOMIC DNA]</scope>
    <source>
        <strain evidence="3">CGMCC 1.12942</strain>
    </source>
</reference>
<protein>
    <submittedName>
        <fullName evidence="2">Uncharacterized protein</fullName>
    </submittedName>
</protein>
<dbReference type="EMBL" id="JBHTBW010000087">
    <property type="protein sequence ID" value="MFC7443430.1"/>
    <property type="molecule type" value="Genomic_DNA"/>
</dbReference>